<evidence type="ECO:0000256" key="6">
    <source>
        <dbReference type="ARBA" id="ARBA00022777"/>
    </source>
</evidence>
<evidence type="ECO:0000256" key="5">
    <source>
        <dbReference type="ARBA" id="ARBA00022741"/>
    </source>
</evidence>
<accession>A0AAD5SJP4</accession>
<dbReference type="PROSITE" id="PS50052">
    <property type="entry name" value="GUANYLATE_KINASE_2"/>
    <property type="match status" value="1"/>
</dbReference>
<dbReference type="Proteomes" id="UP001212841">
    <property type="component" value="Unassembled WGS sequence"/>
</dbReference>
<organism evidence="10 11">
    <name type="scientific">Rhizophlyctis rosea</name>
    <dbReference type="NCBI Taxonomy" id="64517"/>
    <lineage>
        <taxon>Eukaryota</taxon>
        <taxon>Fungi</taxon>
        <taxon>Fungi incertae sedis</taxon>
        <taxon>Chytridiomycota</taxon>
        <taxon>Chytridiomycota incertae sedis</taxon>
        <taxon>Chytridiomycetes</taxon>
        <taxon>Rhizophlyctidales</taxon>
        <taxon>Rhizophlyctidaceae</taxon>
        <taxon>Rhizophlyctis</taxon>
    </lineage>
</organism>
<dbReference type="Gene3D" id="3.40.50.300">
    <property type="entry name" value="P-loop containing nucleotide triphosphate hydrolases"/>
    <property type="match status" value="1"/>
</dbReference>
<evidence type="ECO:0000256" key="4">
    <source>
        <dbReference type="ARBA" id="ARBA00022679"/>
    </source>
</evidence>
<evidence type="ECO:0000256" key="2">
    <source>
        <dbReference type="ARBA" id="ARBA00012961"/>
    </source>
</evidence>
<dbReference type="SUPFAM" id="SSF52540">
    <property type="entry name" value="P-loop containing nucleoside triphosphate hydrolases"/>
    <property type="match status" value="1"/>
</dbReference>
<keyword evidence="11" id="KW-1185">Reference proteome</keyword>
<dbReference type="InterPro" id="IPR017665">
    <property type="entry name" value="Guanylate_kinase"/>
</dbReference>
<dbReference type="PANTHER" id="PTHR23117">
    <property type="entry name" value="GUANYLATE KINASE-RELATED"/>
    <property type="match status" value="1"/>
</dbReference>
<evidence type="ECO:0000256" key="1">
    <source>
        <dbReference type="ARBA" id="ARBA00005790"/>
    </source>
</evidence>
<dbReference type="GO" id="GO:0004385">
    <property type="term" value="F:GMP kinase activity"/>
    <property type="evidence" value="ECO:0007669"/>
    <property type="project" value="UniProtKB-EC"/>
</dbReference>
<evidence type="ECO:0000259" key="9">
    <source>
        <dbReference type="PROSITE" id="PS50052"/>
    </source>
</evidence>
<reference evidence="10" key="1">
    <citation type="submission" date="2020-05" db="EMBL/GenBank/DDBJ databases">
        <title>Phylogenomic resolution of chytrid fungi.</title>
        <authorList>
            <person name="Stajich J.E."/>
            <person name="Amses K."/>
            <person name="Simmons R."/>
            <person name="Seto K."/>
            <person name="Myers J."/>
            <person name="Bonds A."/>
            <person name="Quandt C.A."/>
            <person name="Barry K."/>
            <person name="Liu P."/>
            <person name="Grigoriev I."/>
            <person name="Longcore J.E."/>
            <person name="James T.Y."/>
        </authorList>
    </citation>
    <scope>NUCLEOTIDE SEQUENCE</scope>
    <source>
        <strain evidence="10">JEL0318</strain>
    </source>
</reference>
<evidence type="ECO:0000313" key="11">
    <source>
        <dbReference type="Proteomes" id="UP001212841"/>
    </source>
</evidence>
<dbReference type="FunFam" id="3.30.63.10:FF:000002">
    <property type="entry name" value="Guanylate kinase 1"/>
    <property type="match status" value="1"/>
</dbReference>
<dbReference type="AlphaFoldDB" id="A0AAD5SJP4"/>
<dbReference type="FunFam" id="3.40.50.300:FF:000776">
    <property type="entry name" value="Guanylate kinase 2"/>
    <property type="match status" value="1"/>
</dbReference>
<feature type="domain" description="Guanylate kinase-like" evidence="9">
    <location>
        <begin position="21"/>
        <end position="215"/>
    </location>
</feature>
<dbReference type="InterPro" id="IPR020590">
    <property type="entry name" value="Guanylate_kinase_CS"/>
</dbReference>
<dbReference type="InterPro" id="IPR027417">
    <property type="entry name" value="P-loop_NTPase"/>
</dbReference>
<dbReference type="SMART" id="SM00072">
    <property type="entry name" value="GuKc"/>
    <property type="match status" value="1"/>
</dbReference>
<evidence type="ECO:0000256" key="8">
    <source>
        <dbReference type="ARBA" id="ARBA00030128"/>
    </source>
</evidence>
<name>A0AAD5SJP4_9FUNG</name>
<evidence type="ECO:0000313" key="10">
    <source>
        <dbReference type="EMBL" id="KAJ3056950.1"/>
    </source>
</evidence>
<dbReference type="CDD" id="cd00071">
    <property type="entry name" value="GMPK"/>
    <property type="match status" value="1"/>
</dbReference>
<dbReference type="NCBIfam" id="TIGR03263">
    <property type="entry name" value="guanyl_kin"/>
    <property type="match status" value="1"/>
</dbReference>
<dbReference type="Pfam" id="PF00625">
    <property type="entry name" value="Guanylate_kin"/>
    <property type="match status" value="1"/>
</dbReference>
<gene>
    <name evidence="10" type="ORF">HK097_002328</name>
</gene>
<comment type="caution">
    <text evidence="10">The sequence shown here is derived from an EMBL/GenBank/DDBJ whole genome shotgun (WGS) entry which is preliminary data.</text>
</comment>
<dbReference type="PANTHER" id="PTHR23117:SF13">
    <property type="entry name" value="GUANYLATE KINASE"/>
    <property type="match status" value="1"/>
</dbReference>
<dbReference type="EMBL" id="JADGJD010000015">
    <property type="protein sequence ID" value="KAJ3056950.1"/>
    <property type="molecule type" value="Genomic_DNA"/>
</dbReference>
<keyword evidence="7" id="KW-0067">ATP-binding</keyword>
<proteinExistence type="inferred from homology"/>
<evidence type="ECO:0000256" key="3">
    <source>
        <dbReference type="ARBA" id="ARBA00016296"/>
    </source>
</evidence>
<dbReference type="InterPro" id="IPR008145">
    <property type="entry name" value="GK/Ca_channel_bsu"/>
</dbReference>
<keyword evidence="4" id="KW-0808">Transferase</keyword>
<comment type="similarity">
    <text evidence="1">Belongs to the guanylate kinase family.</text>
</comment>
<dbReference type="PROSITE" id="PS00856">
    <property type="entry name" value="GUANYLATE_KINASE_1"/>
    <property type="match status" value="1"/>
</dbReference>
<protein>
    <recommendedName>
        <fullName evidence="3">Guanylate kinase</fullName>
        <ecNumber evidence="2">2.7.4.8</ecNumber>
    </recommendedName>
    <alternativeName>
        <fullName evidence="8">GMP kinase</fullName>
    </alternativeName>
</protein>
<sequence>MAPTTVTPGTSDAFKPGSFTPRPIIMCGPSGSGKSTLIKKLFAEFPETFGFSVSHTTRKPRPGEQDGKDYHFVTRELIQKEVAEGKFVESAEFAGNIYGTSFAAINNVLSLGRHVILDIDMQGVLILQNKLQSSTTSAAPLFPSPPLFLFIAPPSVEALESRLRGRGTETEESLQNRLSIAKKELEWGLKSGSVDSVVVNDDVEKAYVELKTAIFG</sequence>
<dbReference type="EC" id="2.7.4.8" evidence="2"/>
<dbReference type="GO" id="GO:0005829">
    <property type="term" value="C:cytosol"/>
    <property type="evidence" value="ECO:0007669"/>
    <property type="project" value="TreeGrafter"/>
</dbReference>
<evidence type="ECO:0000256" key="7">
    <source>
        <dbReference type="ARBA" id="ARBA00022840"/>
    </source>
</evidence>
<dbReference type="InterPro" id="IPR008144">
    <property type="entry name" value="Guanylate_kin-like_dom"/>
</dbReference>
<keyword evidence="5" id="KW-0547">Nucleotide-binding</keyword>
<dbReference type="GO" id="GO:0005524">
    <property type="term" value="F:ATP binding"/>
    <property type="evidence" value="ECO:0007669"/>
    <property type="project" value="UniProtKB-KW"/>
</dbReference>
<keyword evidence="6" id="KW-0418">Kinase</keyword>